<evidence type="ECO:0000259" key="1">
    <source>
        <dbReference type="Pfam" id="PF10335"/>
    </source>
</evidence>
<dbReference type="InterPro" id="IPR018821">
    <property type="entry name" value="DUF294_put_nucleoTrafse_sb-bd"/>
</dbReference>
<sequence>MASPAAVPLADFIESHPLPLARACVFAQLAAALAALHASGRAHGSLGPDAVVVNNATGDVHVVPPLDTYSVPHPADLVALTALTETPDGLTASDIVAEIVSSLDNPLDMLAVLRACFSGECPADLAPCLPLGDLFLPLVKAWLASDASRAIREHLVEDLCGSLVDDALMRLDTAHASLTAIFAALARCLTRAIIPFELAANVNDGAVSMPILVLACKLSSHAALSSLPTIRRLRAYFLALEGEHLGALAVSALALSISRGYLSSTRLAALFISEAVTILDSLLADAVDTAPINSDATSVRDLDMAAPNSLLLVVTEAAFTSVLSHYVSAAVTNPVPLSLTTLSLSLVPSVLTSPAELHTAFDRLLFMTHTMIRLHRFDSAASVLDAASELVTAYPELASQSSCLAAERARLRDDDVAAAAAAELAAAEVREHRGILSFIRAATALVAGGELSGCSLLHDPLPDVLPPYYLRKVATRLDSLPLDDELAAVLAGPLDVASFVVSVLQAPALQASVAGPRGAFIVHDVFHALAMAFLELLLEKATLILGIPPSAFTLVGLGSVARGEMAPFSDLDIVFLVEPDIVLAPECPSLPAGGRDDYFLRLAHLLELFLLTVGETGYQLGPVSSWSPRGFRLDEAALSPLVTRATPASLVAKQRRELISLLTPPLDSDYLDPIAHSLRTAAYIAGDANLFTSYKKALDAFFDRRLMATLVETEAGVAVCEDAALALHPDTPVRRAYALLALAKNTGAERTFSPWLVDRALLVPDAEVTVDVKTDLQRFPMLLVDGLALFFGVSAVSTLARLDALYDAGVFNVAVRDALVHAFGFALGLRMVAQLARGEENDVLLPSMATPKLVAEIRELVAKVLCPIQTMASHFVTGMIETLARESKPVFEPGTLVRLPFRDLGYLTETRWRASLDDISDVMYSFGQLDPNAVYTGFGLGMGSVTSWCSLGISAHRAEMPRWRDFLDSRDAFCAAAAAEDNGAYFYSACSDEVRKLRPDAVAQLFSGSTVTRAYDHGVRAVATVGNFHFKLDPELPAMELAVHVIGRVLFRGNRTNASPHPGGTPRVDVIKLYFGAEAHYFLVSETVAGPTLKQLWASAGHNVENYDAALSRVDTPISYDPFSFTQQVLLALVTNPEDGKEDNYVCEAVDPEQLAYRIVPIDNDHSFVSAVTKSGFFSKRIPRLKCILFCMQEMHDAVDADLRDYMLYSVHADALLDVWVDVLEAIDARMASFELPHVRKDMADTEGKPTLDVLFKPGLVHVLYHKITLIQEVLRGSRVTHMQLLGAVEHELMTLYARAFQEAMNPWARFHLLTESQYKRGRRGLVTLTPSLVVRREQQCRVVTTADERTSSLWADLTMVSPADLRSELNDLAHEQADAAVTALFSRSDLRPFRALRLPLFKEAFVERLNFGLFSFPAKLQREVLKALVGTLFRKLVLAHCVELDDKSLARIIGRCDHLQWLDVSYCSKLVTVGSVAKLAAASICRLDLRGCANVPLAVVVDIEARCRSLSYLALPEQLGAGLLDAEHHVPLDPRFFLHGQPDLVWSQLEPRLQFGLSLLVPPQALTQLNKYAKRLRMDLSGADLRDPIVRNVAKVLPHTSAVVSVNIAWNRVSGPVLVELAQAFAANPLIFACDISFNGPAAPDELAALADVDAALATTNALELEAVGEDLDALAKLRLRNLVWNGLADSYHNSLCRKLLRDRSPHLLYKSLAFKRVAQFGFSLPAPVTTALELVDGRIVLGMTNGSCVVYRPPSDLPPTSAVTEVLSPEEVAERASAQASRGAAASAHAVAVGPFPGYDSPVTAVAESDRGALLVGTAAGDVLVLQVVARDPRSGEVIKWHLVRTLDRSTYVRSSAGSAGGAPSDEHPIGRRDPTVKALVALPKKRVLVLIEGSVLDYKTSTGARVALKADPSLPALAQYRFAEFGELIHALAPLADWRMVTASAKSVVVWLLLADGTGWSLVASAKLGGVTHLAILPNQRISALACGERGEPLRVVTLALDSDASLPKLVQIQEMPAPGTATPRGLCVSGSGLLASHWAGAAGNPARLTLWDSREKPFMVQAAQSRRVLRDTSAAAASRGAGDTVNVHHEQGLIPVLALDVPDDSSFLLVSRLAPVIYELDVSSLALWALRGANA</sequence>
<dbReference type="PANTHER" id="PTHR46433:SF1">
    <property type="entry name" value="ANKYRIN REPEAT-CONTAINING PROTEIN"/>
    <property type="match status" value="1"/>
</dbReference>
<keyword evidence="3" id="KW-1185">Reference proteome</keyword>
<dbReference type="PANTHER" id="PTHR46433">
    <property type="entry name" value="ANK_REP_REGION DOMAIN-CONTAINING PROTEIN-RELATED"/>
    <property type="match status" value="1"/>
</dbReference>
<reference evidence="2 3" key="1">
    <citation type="submission" date="2010-05" db="EMBL/GenBank/DDBJ databases">
        <title>The Genome Sequence of Thecamonas trahens ATCC 50062.</title>
        <authorList>
            <consortium name="The Broad Institute Genome Sequencing Platform"/>
            <person name="Russ C."/>
            <person name="Cuomo C."/>
            <person name="Shea T."/>
            <person name="Young S.K."/>
            <person name="Zeng Q."/>
            <person name="Koehrsen M."/>
            <person name="Haas B."/>
            <person name="Borodovsky M."/>
            <person name="Guigo R."/>
            <person name="Alvarado L."/>
            <person name="Berlin A."/>
            <person name="Bochicchio J."/>
            <person name="Borenstein D."/>
            <person name="Chapman S."/>
            <person name="Chen Z."/>
            <person name="Freedman E."/>
            <person name="Gellesch M."/>
            <person name="Goldberg J."/>
            <person name="Griggs A."/>
            <person name="Gujja S."/>
            <person name="Heilman E."/>
            <person name="Heiman D."/>
            <person name="Hepburn T."/>
            <person name="Howarth C."/>
            <person name="Jen D."/>
            <person name="Larson L."/>
            <person name="Mehta T."/>
            <person name="Park D."/>
            <person name="Pearson M."/>
            <person name="Roberts A."/>
            <person name="Saif S."/>
            <person name="Shenoy N."/>
            <person name="Sisk P."/>
            <person name="Stolte C."/>
            <person name="Sykes S."/>
            <person name="Thomson T."/>
            <person name="Walk T."/>
            <person name="White J."/>
            <person name="Yandava C."/>
            <person name="Burger G."/>
            <person name="Gray M.W."/>
            <person name="Holland P.W.H."/>
            <person name="King N."/>
            <person name="Lang F.B.F."/>
            <person name="Roger A.J."/>
            <person name="Ruiz-Trillo I."/>
            <person name="Lander E."/>
            <person name="Nusbaum C."/>
        </authorList>
    </citation>
    <scope>NUCLEOTIDE SEQUENCE [LARGE SCALE GENOMIC DNA]</scope>
    <source>
        <strain evidence="2 3">ATCC 50062</strain>
    </source>
</reference>
<feature type="domain" description="DUF294" evidence="1">
    <location>
        <begin position="770"/>
        <end position="841"/>
    </location>
</feature>
<dbReference type="RefSeq" id="XP_013760251.1">
    <property type="nucleotide sequence ID" value="XM_013904797.1"/>
</dbReference>
<dbReference type="Pfam" id="PF10335">
    <property type="entry name" value="DUF294_C"/>
    <property type="match status" value="1"/>
</dbReference>
<dbReference type="EMBL" id="GL349444">
    <property type="protein sequence ID" value="KNC46982.1"/>
    <property type="molecule type" value="Genomic_DNA"/>
</dbReference>
<dbReference type="Gene3D" id="1.10.510.10">
    <property type="entry name" value="Transferase(Phosphotransferase) domain 1"/>
    <property type="match status" value="1"/>
</dbReference>
<dbReference type="SUPFAM" id="SSF81301">
    <property type="entry name" value="Nucleotidyltransferase"/>
    <property type="match status" value="1"/>
</dbReference>
<name>A0A0L0D3R3_THETB</name>
<organism evidence="2 3">
    <name type="scientific">Thecamonas trahens ATCC 50062</name>
    <dbReference type="NCBI Taxonomy" id="461836"/>
    <lineage>
        <taxon>Eukaryota</taxon>
        <taxon>Apusozoa</taxon>
        <taxon>Apusomonadida</taxon>
        <taxon>Apusomonadidae</taxon>
        <taxon>Thecamonas</taxon>
    </lineage>
</organism>
<dbReference type="Proteomes" id="UP000054408">
    <property type="component" value="Unassembled WGS sequence"/>
</dbReference>
<dbReference type="SUPFAM" id="SSF52047">
    <property type="entry name" value="RNI-like"/>
    <property type="match status" value="1"/>
</dbReference>
<protein>
    <recommendedName>
        <fullName evidence="1">DUF294 domain-containing protein</fullName>
    </recommendedName>
</protein>
<dbReference type="InterPro" id="IPR032675">
    <property type="entry name" value="LRR_dom_sf"/>
</dbReference>
<dbReference type="InterPro" id="IPR043519">
    <property type="entry name" value="NT_sf"/>
</dbReference>
<dbReference type="GeneID" id="25563021"/>
<proteinExistence type="predicted"/>
<accession>A0A0L0D3R3</accession>
<gene>
    <name evidence="2" type="ORF">AMSG_03414</name>
</gene>
<dbReference type="Gene3D" id="3.80.10.10">
    <property type="entry name" value="Ribonuclease Inhibitor"/>
    <property type="match status" value="1"/>
</dbReference>
<dbReference type="OrthoDB" id="10260758at2759"/>
<evidence type="ECO:0000313" key="2">
    <source>
        <dbReference type="EMBL" id="KNC46982.1"/>
    </source>
</evidence>
<evidence type="ECO:0000313" key="3">
    <source>
        <dbReference type="Proteomes" id="UP000054408"/>
    </source>
</evidence>